<gene>
    <name evidence="9" type="ORF">NX720_16450</name>
</gene>
<evidence type="ECO:0000256" key="8">
    <source>
        <dbReference type="SAM" id="Phobius"/>
    </source>
</evidence>
<keyword evidence="6 8" id="KW-0472">Membrane</keyword>
<protein>
    <submittedName>
        <fullName evidence="9">Biopolymer transporter ExbD</fullName>
    </submittedName>
</protein>
<feature type="transmembrane region" description="Helical" evidence="8">
    <location>
        <begin position="21"/>
        <end position="39"/>
    </location>
</feature>
<keyword evidence="5 8" id="KW-1133">Transmembrane helix</keyword>
<evidence type="ECO:0000256" key="2">
    <source>
        <dbReference type="ARBA" id="ARBA00005811"/>
    </source>
</evidence>
<name>A0ABY6GQY6_9GAMM</name>
<proteinExistence type="inferred from homology"/>
<dbReference type="Pfam" id="PF02472">
    <property type="entry name" value="ExbD"/>
    <property type="match status" value="1"/>
</dbReference>
<keyword evidence="3" id="KW-1003">Cell membrane</keyword>
<accession>A0ABY6GQY6</accession>
<evidence type="ECO:0000256" key="3">
    <source>
        <dbReference type="ARBA" id="ARBA00022475"/>
    </source>
</evidence>
<evidence type="ECO:0000313" key="10">
    <source>
        <dbReference type="Proteomes" id="UP001163255"/>
    </source>
</evidence>
<comment type="subcellular location">
    <subcellularLocation>
        <location evidence="1">Cell membrane</location>
        <topology evidence="1">Single-pass membrane protein</topology>
    </subcellularLocation>
    <subcellularLocation>
        <location evidence="7">Cell membrane</location>
        <topology evidence="7">Single-pass type II membrane protein</topology>
    </subcellularLocation>
</comment>
<evidence type="ECO:0000256" key="5">
    <source>
        <dbReference type="ARBA" id="ARBA00022989"/>
    </source>
</evidence>
<reference evidence="9" key="1">
    <citation type="submission" date="2022-10" db="EMBL/GenBank/DDBJ databases">
        <title>Completed Genome Sequence of two octocoral isolated bacterium, Endozoicomonas euniceicola EF212T and Endozoicomonas gorgoniicola PS125T.</title>
        <authorList>
            <person name="Chiou Y.-J."/>
            <person name="Chen Y.-H."/>
        </authorList>
    </citation>
    <scope>NUCLEOTIDE SEQUENCE</scope>
    <source>
        <strain evidence="9">EF212</strain>
    </source>
</reference>
<evidence type="ECO:0000256" key="7">
    <source>
        <dbReference type="RuleBase" id="RU003879"/>
    </source>
</evidence>
<dbReference type="PANTHER" id="PTHR30558:SF13">
    <property type="entry name" value="BIOPOLYMER TRANSPORT PROTEIN EXBD2"/>
    <property type="match status" value="1"/>
</dbReference>
<keyword evidence="7" id="KW-0813">Transport</keyword>
<dbReference type="Proteomes" id="UP001163255">
    <property type="component" value="Chromosome"/>
</dbReference>
<evidence type="ECO:0000256" key="1">
    <source>
        <dbReference type="ARBA" id="ARBA00004162"/>
    </source>
</evidence>
<dbReference type="EMBL" id="CP103300">
    <property type="protein sequence ID" value="UYM14476.1"/>
    <property type="molecule type" value="Genomic_DNA"/>
</dbReference>
<keyword evidence="10" id="KW-1185">Reference proteome</keyword>
<dbReference type="InterPro" id="IPR003400">
    <property type="entry name" value="ExbD"/>
</dbReference>
<dbReference type="Gene3D" id="3.30.420.270">
    <property type="match status" value="1"/>
</dbReference>
<dbReference type="PANTHER" id="PTHR30558">
    <property type="entry name" value="EXBD MEMBRANE COMPONENT OF PMF-DRIVEN MACROMOLECULE IMPORT SYSTEM"/>
    <property type="match status" value="1"/>
</dbReference>
<evidence type="ECO:0000313" key="9">
    <source>
        <dbReference type="EMBL" id="UYM14476.1"/>
    </source>
</evidence>
<evidence type="ECO:0000256" key="6">
    <source>
        <dbReference type="ARBA" id="ARBA00023136"/>
    </source>
</evidence>
<comment type="similarity">
    <text evidence="2 7">Belongs to the ExbD/TolR family.</text>
</comment>
<sequence length="135" mass="14675">MHRRSIADSSNQNLTIDIGPLLDVVFILLIFFIVSAVFVRETGIEVDRPAAVSQTDTQQQAVLIALSAEGEIWHGGMQIGMAGVTPMLKQQQRKGRHVVIIQADKHSLTEPLVQLIDLCKLAGFSQVSVATKSGN</sequence>
<keyword evidence="7" id="KW-0653">Protein transport</keyword>
<organism evidence="9 10">
    <name type="scientific">Endozoicomonas euniceicola</name>
    <dbReference type="NCBI Taxonomy" id="1234143"/>
    <lineage>
        <taxon>Bacteria</taxon>
        <taxon>Pseudomonadati</taxon>
        <taxon>Pseudomonadota</taxon>
        <taxon>Gammaproteobacteria</taxon>
        <taxon>Oceanospirillales</taxon>
        <taxon>Endozoicomonadaceae</taxon>
        <taxon>Endozoicomonas</taxon>
    </lineage>
</organism>
<keyword evidence="4 7" id="KW-0812">Transmembrane</keyword>
<dbReference type="RefSeq" id="WP_262595973.1">
    <property type="nucleotide sequence ID" value="NZ_CP103300.1"/>
</dbReference>
<evidence type="ECO:0000256" key="4">
    <source>
        <dbReference type="ARBA" id="ARBA00022692"/>
    </source>
</evidence>